<dbReference type="WBParaSite" id="ES5_v2.g9578.t1">
    <property type="protein sequence ID" value="ES5_v2.g9578.t1"/>
    <property type="gene ID" value="ES5_v2.g9578"/>
</dbReference>
<name>A0AC34GYE3_9BILA</name>
<evidence type="ECO:0000313" key="2">
    <source>
        <dbReference type="WBParaSite" id="ES5_v2.g9578.t1"/>
    </source>
</evidence>
<evidence type="ECO:0000313" key="1">
    <source>
        <dbReference type="Proteomes" id="UP000887579"/>
    </source>
</evidence>
<sequence length="294" mass="34435">MFSTAAVKRLDFLASYCVQQNWALPDSVIYHLAKNPKNAKVYQKLVNSCKHFFIKNPIIVVQELYFNWNNEAVLRSYKDYKCINMKTDSYKYWITEKFGNSIFWRNLTPNIVASVIPKLYKQGARILSLAKQNISYNEFLFLSSNVEILSFYNTTVKNDDGSIVPLEKLVEKIFNVKEISFDHDLPLYITTDTVKELLKLDHFSKLEKFDMLNIPEIFDIDTFFIYLKTNTFTKLKLHFSDTISVGYKNRIEAIIDEILETENHKYGVCLDIKFNGLADEKWMKLLCLSLSKNK</sequence>
<protein>
    <submittedName>
        <fullName evidence="2">Uncharacterized protein</fullName>
    </submittedName>
</protein>
<reference evidence="2" key="1">
    <citation type="submission" date="2022-11" db="UniProtKB">
        <authorList>
            <consortium name="WormBaseParasite"/>
        </authorList>
    </citation>
    <scope>IDENTIFICATION</scope>
</reference>
<proteinExistence type="predicted"/>
<accession>A0AC34GYE3</accession>
<dbReference type="Proteomes" id="UP000887579">
    <property type="component" value="Unplaced"/>
</dbReference>
<organism evidence="1 2">
    <name type="scientific">Panagrolaimus sp. ES5</name>
    <dbReference type="NCBI Taxonomy" id="591445"/>
    <lineage>
        <taxon>Eukaryota</taxon>
        <taxon>Metazoa</taxon>
        <taxon>Ecdysozoa</taxon>
        <taxon>Nematoda</taxon>
        <taxon>Chromadorea</taxon>
        <taxon>Rhabditida</taxon>
        <taxon>Tylenchina</taxon>
        <taxon>Panagrolaimomorpha</taxon>
        <taxon>Panagrolaimoidea</taxon>
        <taxon>Panagrolaimidae</taxon>
        <taxon>Panagrolaimus</taxon>
    </lineage>
</organism>